<dbReference type="GO" id="GO:0016811">
    <property type="term" value="F:hydrolase activity, acting on carbon-nitrogen (but not peptide) bonds, in linear amides"/>
    <property type="evidence" value="ECO:0007669"/>
    <property type="project" value="InterPro"/>
</dbReference>
<evidence type="ECO:0000313" key="1">
    <source>
        <dbReference type="EMBL" id="UYF93930.1"/>
    </source>
</evidence>
<gene>
    <name evidence="1" type="ORF">OCS65_26490</name>
</gene>
<dbReference type="SUPFAM" id="SSF141130">
    <property type="entry name" value="Acetamidase/Formamidase-like"/>
    <property type="match status" value="1"/>
</dbReference>
<reference evidence="1" key="1">
    <citation type="submission" date="2022-09" db="EMBL/GenBank/DDBJ databases">
        <title>The genome sequence of Rhodococcus aetherivorans N1.</title>
        <authorList>
            <person name="Jiang W."/>
        </authorList>
    </citation>
    <scope>NUCLEOTIDE SEQUENCE</scope>
    <source>
        <strain evidence="1">N1</strain>
    </source>
</reference>
<dbReference type="PANTHER" id="PTHR31891:SF1">
    <property type="entry name" value="FORMAMIDASE C869.04-RELATED"/>
    <property type="match status" value="1"/>
</dbReference>
<evidence type="ECO:0000313" key="2">
    <source>
        <dbReference type="Proteomes" id="UP001163947"/>
    </source>
</evidence>
<dbReference type="Pfam" id="PF03069">
    <property type="entry name" value="FmdA_AmdA"/>
    <property type="match status" value="1"/>
</dbReference>
<sequence length="433" mass="47316">MTQFQMEVNCEPHHAHPPLEVGQMSSDVALPRSLGADVDFTRSGVSRFPNRDLGVPRFCCEVGVPLAEQKELGHNRWHPDIPPLHELDPGDEVILETPGYDDYQLQDADEDQDIRDLDLTRTHPIAGPVYVNGAEPGDLLVVDVLDVQPLSGIGYSNILPGMGGPLASWFPRGFKTVWDLHGLFATSRQIPGVEIPAISHPGVIGVAPSHELLQIWNEREDPLIADGLAGPREDAIATSVLRTLEGDEWARVAATAARTVPPRENGGNLDIKNLSRGSRVYFPVFVEGALFSCGDLHFAEGDGEITWNAIEMDGSTWLRFNLIKGGMAKYGVRNPMLRPSPVDPNFGTRYLSFTGLSARGREQKYIDTTMAAVDAVEQAIDYLGKFGYAPEQAYTIISVAPCEMHVGGIVDIPNAAVTLKIPLDIFDKDILPQ</sequence>
<dbReference type="GeneID" id="83624044"/>
<organism evidence="1 2">
    <name type="scientific">Rhodococcus aetherivorans</name>
    <dbReference type="NCBI Taxonomy" id="191292"/>
    <lineage>
        <taxon>Bacteria</taxon>
        <taxon>Bacillati</taxon>
        <taxon>Actinomycetota</taxon>
        <taxon>Actinomycetes</taxon>
        <taxon>Mycobacteriales</taxon>
        <taxon>Nocardiaceae</taxon>
        <taxon>Rhodococcus</taxon>
    </lineage>
</organism>
<dbReference type="RefSeq" id="WP_230304401.1">
    <property type="nucleotide sequence ID" value="NZ_CP106982.1"/>
</dbReference>
<dbReference type="EMBL" id="CP106982">
    <property type="protein sequence ID" value="UYF93930.1"/>
    <property type="molecule type" value="Genomic_DNA"/>
</dbReference>
<dbReference type="InterPro" id="IPR004304">
    <property type="entry name" value="FmdA_AmdA"/>
</dbReference>
<dbReference type="Gene3D" id="2.60.120.580">
    <property type="entry name" value="Acetamidase/Formamidase-like domains"/>
    <property type="match status" value="1"/>
</dbReference>
<name>A0AA46P446_9NOCA</name>
<dbReference type="Proteomes" id="UP001163947">
    <property type="component" value="Chromosome"/>
</dbReference>
<dbReference type="PANTHER" id="PTHR31891">
    <property type="entry name" value="FORMAMIDASE C869.04-RELATED"/>
    <property type="match status" value="1"/>
</dbReference>
<accession>A0AA46P446</accession>
<protein>
    <submittedName>
        <fullName evidence="1">Acetamidase/formamidase family protein</fullName>
    </submittedName>
</protein>
<dbReference type="AlphaFoldDB" id="A0AA46P446"/>
<proteinExistence type="predicted"/>